<dbReference type="Gene3D" id="4.10.410.10">
    <property type="entry name" value="Pancreatic trypsin inhibitor Kunitz domain"/>
    <property type="match status" value="1"/>
</dbReference>
<dbReference type="GO" id="GO:0004867">
    <property type="term" value="F:serine-type endopeptidase inhibitor activity"/>
    <property type="evidence" value="ECO:0007669"/>
    <property type="project" value="InterPro"/>
</dbReference>
<protein>
    <submittedName>
        <fullName evidence="1">Uncharacterized protein</fullName>
    </submittedName>
</protein>
<evidence type="ECO:0000313" key="1">
    <source>
        <dbReference type="EnsemblMetazoa" id="PPA46075.1"/>
    </source>
</evidence>
<proteinExistence type="predicted"/>
<dbReference type="InterPro" id="IPR036880">
    <property type="entry name" value="Kunitz_BPTI_sf"/>
</dbReference>
<accession>A0A2A6BXA2</accession>
<reference evidence="2" key="1">
    <citation type="journal article" date="2008" name="Nat. Genet.">
        <title>The Pristionchus pacificus genome provides a unique perspective on nematode lifestyle and parasitism.</title>
        <authorList>
            <person name="Dieterich C."/>
            <person name="Clifton S.W."/>
            <person name="Schuster L.N."/>
            <person name="Chinwalla A."/>
            <person name="Delehaunty K."/>
            <person name="Dinkelacker I."/>
            <person name="Fulton L."/>
            <person name="Fulton R."/>
            <person name="Godfrey J."/>
            <person name="Minx P."/>
            <person name="Mitreva M."/>
            <person name="Roeseler W."/>
            <person name="Tian H."/>
            <person name="Witte H."/>
            <person name="Yang S.P."/>
            <person name="Wilson R.K."/>
            <person name="Sommer R.J."/>
        </authorList>
    </citation>
    <scope>NUCLEOTIDE SEQUENCE [LARGE SCALE GENOMIC DNA]</scope>
    <source>
        <strain evidence="2">PS312</strain>
    </source>
</reference>
<sequence length="175" mass="19589">MPSVLLFCLLLSLSSSAIIPNRYDDQRCPVVKKAAADEEVEKDLSICQNRPILPYCSTGVTGYLWYYDVVRERCIYTGYHGCRGGQKNLFERRKSAMRTVEESYTDMTTVITSNTCVTVKRPTTIPPGEAKEAEAQAPTASDDASNRLSIYWPQYLFIRLHRGPEATSGYGSGEL</sequence>
<accession>A0A8R1V3R9</accession>
<dbReference type="AlphaFoldDB" id="A0A2A6BXA2"/>
<dbReference type="Proteomes" id="UP000005239">
    <property type="component" value="Unassembled WGS sequence"/>
</dbReference>
<evidence type="ECO:0000313" key="2">
    <source>
        <dbReference type="Proteomes" id="UP000005239"/>
    </source>
</evidence>
<keyword evidence="2" id="KW-1185">Reference proteome</keyword>
<dbReference type="OrthoDB" id="4473401at2759"/>
<organism evidence="1 2">
    <name type="scientific">Pristionchus pacificus</name>
    <name type="common">Parasitic nematode worm</name>
    <dbReference type="NCBI Taxonomy" id="54126"/>
    <lineage>
        <taxon>Eukaryota</taxon>
        <taxon>Metazoa</taxon>
        <taxon>Ecdysozoa</taxon>
        <taxon>Nematoda</taxon>
        <taxon>Chromadorea</taxon>
        <taxon>Rhabditida</taxon>
        <taxon>Rhabditina</taxon>
        <taxon>Diplogasteromorpha</taxon>
        <taxon>Diplogasteroidea</taxon>
        <taxon>Neodiplogasteridae</taxon>
        <taxon>Pristionchus</taxon>
    </lineage>
</organism>
<dbReference type="SUPFAM" id="SSF57362">
    <property type="entry name" value="BPTI-like"/>
    <property type="match status" value="1"/>
</dbReference>
<dbReference type="EnsemblMetazoa" id="PPA46075.1">
    <property type="protein sequence ID" value="PPA46075.1"/>
    <property type="gene ID" value="WBGene00284444"/>
</dbReference>
<name>A0A2A6BXA2_PRIPA</name>
<gene>
    <name evidence="1" type="primary">WBGene00284444</name>
</gene>
<reference evidence="1" key="2">
    <citation type="submission" date="2022-06" db="UniProtKB">
        <authorList>
            <consortium name="EnsemblMetazoa"/>
        </authorList>
    </citation>
    <scope>IDENTIFICATION</scope>
    <source>
        <strain evidence="1">PS312</strain>
    </source>
</reference>